<evidence type="ECO:0000313" key="3">
    <source>
        <dbReference type="WBParaSite" id="Csp11.Scaffold630.g19349.t1"/>
    </source>
</evidence>
<dbReference type="Pfam" id="PF07735">
    <property type="entry name" value="FBA_2"/>
    <property type="match status" value="1"/>
</dbReference>
<proteinExistence type="predicted"/>
<evidence type="ECO:0000259" key="1">
    <source>
        <dbReference type="Pfam" id="PF07735"/>
    </source>
</evidence>
<keyword evidence="2" id="KW-1185">Reference proteome</keyword>
<feature type="domain" description="Sdz-33 F-box" evidence="1">
    <location>
        <begin position="163"/>
        <end position="219"/>
    </location>
</feature>
<dbReference type="Proteomes" id="UP000095282">
    <property type="component" value="Unplaced"/>
</dbReference>
<dbReference type="eggNOG" id="ENOG502TKJH">
    <property type="taxonomic scope" value="Eukaryota"/>
</dbReference>
<reference evidence="3" key="1">
    <citation type="submission" date="2016-11" db="UniProtKB">
        <authorList>
            <consortium name="WormBaseParasite"/>
        </authorList>
    </citation>
    <scope>IDENTIFICATION</scope>
</reference>
<dbReference type="WBParaSite" id="Csp11.Scaffold630.g19349.t1">
    <property type="protein sequence ID" value="Csp11.Scaffold630.g19349.t1"/>
    <property type="gene ID" value="Csp11.Scaffold630.g19349"/>
</dbReference>
<evidence type="ECO:0000313" key="2">
    <source>
        <dbReference type="Proteomes" id="UP000095282"/>
    </source>
</evidence>
<dbReference type="InterPro" id="IPR012885">
    <property type="entry name" value="F-box_Sdz-33"/>
</dbReference>
<accession>A0A1I7UU20</accession>
<organism evidence="2 3">
    <name type="scientific">Caenorhabditis tropicalis</name>
    <dbReference type="NCBI Taxonomy" id="1561998"/>
    <lineage>
        <taxon>Eukaryota</taxon>
        <taxon>Metazoa</taxon>
        <taxon>Ecdysozoa</taxon>
        <taxon>Nematoda</taxon>
        <taxon>Chromadorea</taxon>
        <taxon>Rhabditida</taxon>
        <taxon>Rhabditina</taxon>
        <taxon>Rhabditomorpha</taxon>
        <taxon>Rhabditoidea</taxon>
        <taxon>Rhabditidae</taxon>
        <taxon>Peloderinae</taxon>
        <taxon>Caenorhabditis</taxon>
    </lineage>
</organism>
<protein>
    <submittedName>
        <fullName evidence="3">FBA_2 domain-containing protein</fullName>
    </submittedName>
</protein>
<sequence length="290" mass="34020">MVTFPLLQLPLVAMENVLCMMSPFELGDGMSWTYLMTKNGNGLPRRYIHRVDDFYTNEQIIMFTKKPLKDLKNWFEYVKEVLNCKIDSVTLDLDCPSSENRQAIDWIASQNKTLDYAEIKNNRRESDDDLRYFMERLHVTGVFNLMVKKYKADFRIEIPVKPERLHIGNSRFVNYDLLLRLKSPDIVLRKSILTNEEINRFLKSWMSYEIHLELEAIRINGSGPDAMNEIMNLPHEKTNDPEIVEAFKGDPHHIQVENKIFTIKRCDGKKKASVTVAGFLNDWRFCLIVH</sequence>
<dbReference type="AlphaFoldDB" id="A0A1I7UU20"/>
<name>A0A1I7UU20_9PELO</name>
<dbReference type="PANTHER" id="PTHR21503">
    <property type="entry name" value="F-BOX-CONTAINING HYPOTHETICAL PROTEIN C.ELEGANS"/>
    <property type="match status" value="1"/>
</dbReference>